<comment type="subunit">
    <text evidence="1">Homodimer.</text>
</comment>
<dbReference type="InterPro" id="IPR045864">
    <property type="entry name" value="aa-tRNA-synth_II/BPL/LPL"/>
</dbReference>
<dbReference type="GO" id="GO:0005829">
    <property type="term" value="C:cytosol"/>
    <property type="evidence" value="ECO:0007669"/>
    <property type="project" value="TreeGrafter"/>
</dbReference>
<evidence type="ECO:0000256" key="3">
    <source>
        <dbReference type="ARBA" id="ARBA00022741"/>
    </source>
</evidence>
<dbReference type="PANTHER" id="PTHR42918:SF6">
    <property type="entry name" value="ELONGATION FACTOR P--(R)-BETA-LYSINE LIGASE"/>
    <property type="match status" value="1"/>
</dbReference>
<dbReference type="SUPFAM" id="SSF55681">
    <property type="entry name" value="Class II aaRS and biotin synthetases"/>
    <property type="match status" value="1"/>
</dbReference>
<name>A0A3B1B252_9ZZZZ</name>
<dbReference type="EMBL" id="UOFZ01000037">
    <property type="protein sequence ID" value="VAX12429.1"/>
    <property type="molecule type" value="Genomic_DNA"/>
</dbReference>
<organism evidence="6">
    <name type="scientific">hydrothermal vent metagenome</name>
    <dbReference type="NCBI Taxonomy" id="652676"/>
    <lineage>
        <taxon>unclassified sequences</taxon>
        <taxon>metagenomes</taxon>
        <taxon>ecological metagenomes</taxon>
    </lineage>
</organism>
<keyword evidence="6" id="KW-0251">Elongation factor</keyword>
<dbReference type="GO" id="GO:0005524">
    <property type="term" value="F:ATP binding"/>
    <property type="evidence" value="ECO:0007669"/>
    <property type="project" value="UniProtKB-KW"/>
</dbReference>
<dbReference type="PANTHER" id="PTHR42918">
    <property type="entry name" value="LYSYL-TRNA SYNTHETASE"/>
    <property type="match status" value="1"/>
</dbReference>
<protein>
    <submittedName>
        <fullName evidence="6">Translation elongation factor P Lys34--(R)-beta-lysine ligase</fullName>
    </submittedName>
</protein>
<dbReference type="GO" id="GO:0006430">
    <property type="term" value="P:lysyl-tRNA aminoacylation"/>
    <property type="evidence" value="ECO:0007669"/>
    <property type="project" value="InterPro"/>
</dbReference>
<dbReference type="InterPro" id="IPR006195">
    <property type="entry name" value="aa-tRNA-synth_II"/>
</dbReference>
<dbReference type="InterPro" id="IPR004525">
    <property type="entry name" value="EpmA"/>
</dbReference>
<dbReference type="PROSITE" id="PS50862">
    <property type="entry name" value="AA_TRNA_LIGASE_II"/>
    <property type="match status" value="1"/>
</dbReference>
<evidence type="ECO:0000256" key="4">
    <source>
        <dbReference type="ARBA" id="ARBA00022840"/>
    </source>
</evidence>
<dbReference type="NCBIfam" id="NF006828">
    <property type="entry name" value="PRK09350.1"/>
    <property type="match status" value="1"/>
</dbReference>
<dbReference type="Gene3D" id="3.30.930.10">
    <property type="entry name" value="Bira Bifunctional Protein, Domain 2"/>
    <property type="match status" value="1"/>
</dbReference>
<evidence type="ECO:0000256" key="2">
    <source>
        <dbReference type="ARBA" id="ARBA00022598"/>
    </source>
</evidence>
<dbReference type="PRINTS" id="PR00982">
    <property type="entry name" value="TRNASYNTHLYS"/>
</dbReference>
<dbReference type="GO" id="GO:0000049">
    <property type="term" value="F:tRNA binding"/>
    <property type="evidence" value="ECO:0007669"/>
    <property type="project" value="TreeGrafter"/>
</dbReference>
<keyword evidence="6" id="KW-0648">Protein biosynthesis</keyword>
<dbReference type="InterPro" id="IPR018149">
    <property type="entry name" value="Lys-tRNA-synth_II_C"/>
</dbReference>
<accession>A0A3B1B252</accession>
<dbReference type="InterPro" id="IPR004364">
    <property type="entry name" value="Aa-tRNA-synt_II"/>
</dbReference>
<dbReference type="NCBIfam" id="TIGR00462">
    <property type="entry name" value="genX"/>
    <property type="match status" value="1"/>
</dbReference>
<keyword evidence="4" id="KW-0067">ATP-binding</keyword>
<sequence length="323" mass="36078">MPAWLPSASLDTLRLRARLLAQTRAFFYARGVWEVETPLLSQAATPDPHIHSFAVSASTGAEPRYLHTSPEFPMKRLLAAGSGSIYQICKVFREGEVGRRHNPEFTLLEWYRIGFDLPALMEEVDILIRELLREGDSECLALGDTQYFSYTEALQRFSGLDEPLNADITVLQNCARSHGLDVPALGDEHDAWLDLLMSHVVEPALPRDCPVFIYDYPVSQAALAQIRGDVAERFELYLNGMELANGFHELADAAEQRQRFEAENQRRLQMGLPVMPLDTHFLTALEQGLPDCSGVALGFDRLLMLIAGKTDIAAVLSFACERA</sequence>
<keyword evidence="2 6" id="KW-0436">Ligase</keyword>
<evidence type="ECO:0000259" key="5">
    <source>
        <dbReference type="PROSITE" id="PS50862"/>
    </source>
</evidence>
<dbReference type="FunFam" id="3.30.930.10:FF:000017">
    <property type="entry name" value="Elongation factor P--(R)-beta-lysine ligase"/>
    <property type="match status" value="1"/>
</dbReference>
<evidence type="ECO:0000313" key="6">
    <source>
        <dbReference type="EMBL" id="VAX12429.1"/>
    </source>
</evidence>
<dbReference type="GO" id="GO:0004824">
    <property type="term" value="F:lysine-tRNA ligase activity"/>
    <property type="evidence" value="ECO:0007669"/>
    <property type="project" value="InterPro"/>
</dbReference>
<dbReference type="AlphaFoldDB" id="A0A3B1B252"/>
<gene>
    <name evidence="6" type="ORF">MNBD_GAMMA24-2420</name>
</gene>
<keyword evidence="3" id="KW-0547">Nucleotide-binding</keyword>
<reference evidence="6" key="1">
    <citation type="submission" date="2018-06" db="EMBL/GenBank/DDBJ databases">
        <authorList>
            <person name="Zhirakovskaya E."/>
        </authorList>
    </citation>
    <scope>NUCLEOTIDE SEQUENCE</scope>
</reference>
<dbReference type="Pfam" id="PF00152">
    <property type="entry name" value="tRNA-synt_2"/>
    <property type="match status" value="1"/>
</dbReference>
<feature type="domain" description="Aminoacyl-transfer RNA synthetases class-II family profile" evidence="5">
    <location>
        <begin position="13"/>
        <end position="323"/>
    </location>
</feature>
<dbReference type="GO" id="GO:0003746">
    <property type="term" value="F:translation elongation factor activity"/>
    <property type="evidence" value="ECO:0007669"/>
    <property type="project" value="UniProtKB-KW"/>
</dbReference>
<proteinExistence type="predicted"/>
<evidence type="ECO:0000256" key="1">
    <source>
        <dbReference type="ARBA" id="ARBA00011738"/>
    </source>
</evidence>